<evidence type="ECO:0000313" key="2">
    <source>
        <dbReference type="Proteomes" id="UP001279734"/>
    </source>
</evidence>
<protein>
    <submittedName>
        <fullName evidence="1">Uncharacterized protein</fullName>
    </submittedName>
</protein>
<reference evidence="1" key="1">
    <citation type="submission" date="2023-05" db="EMBL/GenBank/DDBJ databases">
        <title>Nepenthes gracilis genome sequencing.</title>
        <authorList>
            <person name="Fukushima K."/>
        </authorList>
    </citation>
    <scope>NUCLEOTIDE SEQUENCE</scope>
    <source>
        <strain evidence="1">SING2019-196</strain>
    </source>
</reference>
<keyword evidence="2" id="KW-1185">Reference proteome</keyword>
<organism evidence="1 2">
    <name type="scientific">Nepenthes gracilis</name>
    <name type="common">Slender pitcher plant</name>
    <dbReference type="NCBI Taxonomy" id="150966"/>
    <lineage>
        <taxon>Eukaryota</taxon>
        <taxon>Viridiplantae</taxon>
        <taxon>Streptophyta</taxon>
        <taxon>Embryophyta</taxon>
        <taxon>Tracheophyta</taxon>
        <taxon>Spermatophyta</taxon>
        <taxon>Magnoliopsida</taxon>
        <taxon>eudicotyledons</taxon>
        <taxon>Gunneridae</taxon>
        <taxon>Pentapetalae</taxon>
        <taxon>Caryophyllales</taxon>
        <taxon>Nepenthaceae</taxon>
        <taxon>Nepenthes</taxon>
    </lineage>
</organism>
<accession>A0AAD3SSP4</accession>
<name>A0AAD3SSP4_NEPGR</name>
<sequence length="119" mass="13294">MSAAKKALRHLQLQRLLFTARSEPFCNKQVPNPAPNINKTQLVHHLLSSNNSKSTLSAHGYPSFYHRAKDQKQYPPATAGGIHVQPSEAPNTRQQLILRDCSNSMCVTANKALQQLQHQ</sequence>
<proteinExistence type="predicted"/>
<comment type="caution">
    <text evidence="1">The sequence shown here is derived from an EMBL/GenBank/DDBJ whole genome shotgun (WGS) entry which is preliminary data.</text>
</comment>
<dbReference type="AlphaFoldDB" id="A0AAD3SSP4"/>
<evidence type="ECO:0000313" key="1">
    <source>
        <dbReference type="EMBL" id="GMH16868.1"/>
    </source>
</evidence>
<dbReference type="Proteomes" id="UP001279734">
    <property type="component" value="Unassembled WGS sequence"/>
</dbReference>
<dbReference type="EMBL" id="BSYO01000017">
    <property type="protein sequence ID" value="GMH16868.1"/>
    <property type="molecule type" value="Genomic_DNA"/>
</dbReference>
<gene>
    <name evidence="1" type="ORF">Nepgr_018709</name>
</gene>